<keyword evidence="2" id="KW-0808">Transferase</keyword>
<dbReference type="EMBL" id="FMVW01000009">
    <property type="protein sequence ID" value="SCZ44374.1"/>
    <property type="molecule type" value="Genomic_DNA"/>
</dbReference>
<dbReference type="RefSeq" id="WP_092815554.1">
    <property type="nucleotide sequence ID" value="NZ_FMVW01000009.1"/>
</dbReference>
<feature type="domain" description="Methyltransferase" evidence="4">
    <location>
        <begin position="57"/>
        <end position="150"/>
    </location>
</feature>
<dbReference type="InterPro" id="IPR029063">
    <property type="entry name" value="SAM-dependent_MTases_sf"/>
</dbReference>
<dbReference type="PANTHER" id="PTHR43464">
    <property type="entry name" value="METHYLTRANSFERASE"/>
    <property type="match status" value="1"/>
</dbReference>
<keyword evidence="1 5" id="KW-0489">Methyltransferase</keyword>
<gene>
    <name evidence="5" type="ORF">SAMN03080610_03185</name>
</gene>
<dbReference type="CDD" id="cd02440">
    <property type="entry name" value="AdoMet_MTases"/>
    <property type="match status" value="1"/>
</dbReference>
<dbReference type="InterPro" id="IPR041698">
    <property type="entry name" value="Methyltransf_25"/>
</dbReference>
<dbReference type="GO" id="GO:0008168">
    <property type="term" value="F:methyltransferase activity"/>
    <property type="evidence" value="ECO:0007669"/>
    <property type="project" value="UniProtKB-KW"/>
</dbReference>
<accession>A0A1G5P493</accession>
<keyword evidence="6" id="KW-1185">Reference proteome</keyword>
<reference evidence="5 6" key="1">
    <citation type="submission" date="2016-10" db="EMBL/GenBank/DDBJ databases">
        <authorList>
            <person name="de Groot N.N."/>
        </authorList>
    </citation>
    <scope>NUCLEOTIDE SEQUENCE [LARGE SCALE GENOMIC DNA]</scope>
    <source>
        <strain evidence="5 6">DSM 2698</strain>
    </source>
</reference>
<dbReference type="Pfam" id="PF13649">
    <property type="entry name" value="Methyltransf_25"/>
    <property type="match status" value="1"/>
</dbReference>
<keyword evidence="3" id="KW-0949">S-adenosyl-L-methionine</keyword>
<dbReference type="Proteomes" id="UP000199347">
    <property type="component" value="Unassembled WGS sequence"/>
</dbReference>
<evidence type="ECO:0000256" key="3">
    <source>
        <dbReference type="ARBA" id="ARBA00022691"/>
    </source>
</evidence>
<evidence type="ECO:0000259" key="4">
    <source>
        <dbReference type="Pfam" id="PF13649"/>
    </source>
</evidence>
<dbReference type="OrthoDB" id="9811589at2"/>
<keyword evidence="5" id="KW-0830">Ubiquinone</keyword>
<dbReference type="PANTHER" id="PTHR43464:SF19">
    <property type="entry name" value="UBIQUINONE BIOSYNTHESIS O-METHYLTRANSFERASE, MITOCHONDRIAL"/>
    <property type="match status" value="1"/>
</dbReference>
<dbReference type="STRING" id="1120955.SAMN03080610_03185"/>
<evidence type="ECO:0000313" key="6">
    <source>
        <dbReference type="Proteomes" id="UP000199347"/>
    </source>
</evidence>
<name>A0A1G5P493_AFIMA</name>
<dbReference type="Gene3D" id="3.40.50.150">
    <property type="entry name" value="Vaccinia Virus protein VP39"/>
    <property type="match status" value="1"/>
</dbReference>
<protein>
    <submittedName>
        <fullName evidence="5">Ubiquinone/menaquinone biosynthesis C-methylase UbiE</fullName>
    </submittedName>
</protein>
<sequence length="261" mass="28298">MSSYCDERLAGLYDLLNPPGEDTRFYIQLAGQLKRQPEGEPQAQGDEQGGGREPLAILDIGCGTGALARALARRGHKVTAADPAPAMLAVARRGAGAERVEWVEGDATTRHAAAPFDLVLMTGHTFQCLLSDEGIEAALTAVREQLSAGGRFAFESRNPIVEGWRQWTPGRSRRLIRPIGSASVETYLSLVSAEDDIIGYRTHLRFPGEEEVILEDHVRFTSCDLLKEKLAEAGFSDVNLYGSFDRSAFGPKSPEIVVVAG</sequence>
<dbReference type="SUPFAM" id="SSF53335">
    <property type="entry name" value="S-adenosyl-L-methionine-dependent methyltransferases"/>
    <property type="match status" value="1"/>
</dbReference>
<evidence type="ECO:0000256" key="1">
    <source>
        <dbReference type="ARBA" id="ARBA00022603"/>
    </source>
</evidence>
<proteinExistence type="predicted"/>
<evidence type="ECO:0000256" key="2">
    <source>
        <dbReference type="ARBA" id="ARBA00022679"/>
    </source>
</evidence>
<dbReference type="AlphaFoldDB" id="A0A1G5P493"/>
<dbReference type="GO" id="GO:0032259">
    <property type="term" value="P:methylation"/>
    <property type="evidence" value="ECO:0007669"/>
    <property type="project" value="UniProtKB-KW"/>
</dbReference>
<organism evidence="5 6">
    <name type="scientific">Afifella marina DSM 2698</name>
    <dbReference type="NCBI Taxonomy" id="1120955"/>
    <lineage>
        <taxon>Bacteria</taxon>
        <taxon>Pseudomonadati</taxon>
        <taxon>Pseudomonadota</taxon>
        <taxon>Alphaproteobacteria</taxon>
        <taxon>Hyphomicrobiales</taxon>
        <taxon>Afifellaceae</taxon>
        <taxon>Afifella</taxon>
    </lineage>
</organism>
<evidence type="ECO:0000313" key="5">
    <source>
        <dbReference type="EMBL" id="SCZ44374.1"/>
    </source>
</evidence>